<evidence type="ECO:0000313" key="2">
    <source>
        <dbReference type="EMBL" id="KZE39017.1"/>
    </source>
</evidence>
<evidence type="ECO:0000256" key="1">
    <source>
        <dbReference type="SAM" id="Phobius"/>
    </source>
</evidence>
<comment type="caution">
    <text evidence="2">The sequence shown here is derived from an EMBL/GenBank/DDBJ whole genome shotgun (WGS) entry which is preliminary data.</text>
</comment>
<dbReference type="RefSeq" id="WP_063181123.1">
    <property type="nucleotide sequence ID" value="NZ_LQNT01000009.1"/>
</dbReference>
<organism evidence="2 3">
    <name type="scientific">Bhargavaea cecembensis</name>
    <dbReference type="NCBI Taxonomy" id="394098"/>
    <lineage>
        <taxon>Bacteria</taxon>
        <taxon>Bacillati</taxon>
        <taxon>Bacillota</taxon>
        <taxon>Bacilli</taxon>
        <taxon>Bacillales</taxon>
        <taxon>Caryophanaceae</taxon>
        <taxon>Bhargavaea</taxon>
    </lineage>
</organism>
<keyword evidence="1" id="KW-0812">Transmembrane</keyword>
<name>A0A163FP72_9BACL</name>
<sequence>MKRKIRLSERGLLLGLYAILLFMLVQDWVPLGTLNDVDAVSQVHSFNDLLTATLINAGQIVLLVFIVRLFIGRRYPVWARLWLIIHQGFIFAGALMAWWIPYLFGVGAEEKAEPYSIMFGSTHAFLPEMNGIVPNSLHTGFHAVLLICILLSLYISFTGSTKKKKRKKSRRTH</sequence>
<gene>
    <name evidence="2" type="ORF">AV656_08970</name>
</gene>
<keyword evidence="1" id="KW-1133">Transmembrane helix</keyword>
<feature type="transmembrane region" description="Helical" evidence="1">
    <location>
        <begin position="83"/>
        <end position="104"/>
    </location>
</feature>
<evidence type="ECO:0000313" key="3">
    <source>
        <dbReference type="Proteomes" id="UP000076490"/>
    </source>
</evidence>
<feature type="transmembrane region" description="Helical" evidence="1">
    <location>
        <begin position="12"/>
        <end position="29"/>
    </location>
</feature>
<dbReference type="EMBL" id="LQNT01000009">
    <property type="protein sequence ID" value="KZE39017.1"/>
    <property type="molecule type" value="Genomic_DNA"/>
</dbReference>
<proteinExistence type="predicted"/>
<reference evidence="2 3" key="1">
    <citation type="submission" date="2016-01" db="EMBL/GenBank/DDBJ databases">
        <title>Whole genome sequencing of Bhargavaea cecembensis T14.</title>
        <authorList>
            <person name="Hong K.W."/>
        </authorList>
    </citation>
    <scope>NUCLEOTIDE SEQUENCE [LARGE SCALE GENOMIC DNA]</scope>
    <source>
        <strain evidence="2 3">T14</strain>
    </source>
</reference>
<accession>A0A163FP72</accession>
<feature type="transmembrane region" description="Helical" evidence="1">
    <location>
        <begin position="140"/>
        <end position="161"/>
    </location>
</feature>
<feature type="transmembrane region" description="Helical" evidence="1">
    <location>
        <begin position="49"/>
        <end position="71"/>
    </location>
</feature>
<dbReference type="OrthoDB" id="2876726at2"/>
<dbReference type="AlphaFoldDB" id="A0A163FP72"/>
<protein>
    <submittedName>
        <fullName evidence="2">Uncharacterized protein</fullName>
    </submittedName>
</protein>
<dbReference type="Proteomes" id="UP000076490">
    <property type="component" value="Unassembled WGS sequence"/>
</dbReference>
<keyword evidence="1" id="KW-0472">Membrane</keyword>